<feature type="region of interest" description="Disordered" evidence="1">
    <location>
        <begin position="97"/>
        <end position="194"/>
    </location>
</feature>
<dbReference type="EnsemblPlants" id="EMT07222">
    <property type="protein sequence ID" value="EMT07222"/>
    <property type="gene ID" value="F775_24820"/>
</dbReference>
<evidence type="ECO:0000256" key="1">
    <source>
        <dbReference type="SAM" id="MobiDB-lite"/>
    </source>
</evidence>
<organism evidence="2">
    <name type="scientific">Aegilops tauschii</name>
    <name type="common">Tausch's goatgrass</name>
    <name type="synonym">Aegilops squarrosa</name>
    <dbReference type="NCBI Taxonomy" id="37682"/>
    <lineage>
        <taxon>Eukaryota</taxon>
        <taxon>Viridiplantae</taxon>
        <taxon>Streptophyta</taxon>
        <taxon>Embryophyta</taxon>
        <taxon>Tracheophyta</taxon>
        <taxon>Spermatophyta</taxon>
        <taxon>Magnoliopsida</taxon>
        <taxon>Liliopsida</taxon>
        <taxon>Poales</taxon>
        <taxon>Poaceae</taxon>
        <taxon>BOP clade</taxon>
        <taxon>Pooideae</taxon>
        <taxon>Triticodae</taxon>
        <taxon>Triticeae</taxon>
        <taxon>Triticinae</taxon>
        <taxon>Aegilops</taxon>
    </lineage>
</organism>
<dbReference type="ExpressionAtlas" id="M8ARW1">
    <property type="expression patterns" value="baseline"/>
</dbReference>
<proteinExistence type="predicted"/>
<evidence type="ECO:0000313" key="2">
    <source>
        <dbReference type="EnsemblPlants" id="EMT07222"/>
    </source>
</evidence>
<sequence length="249" mass="28311">MADADGEMLAEYGAMDAIEPLPQESVWETMGSTEVYNRGPAVRGFDPLFDPFCIWGNELSMNINQIKKLRKIVRIKKLVTKNNKMFVCIMKKTSIHYKMPDPPPRPAPRPTHPNRRESSLAERHGLGDALAHLHGPRGREGRRRRRRRQLRQGDHRLGTAPTLLAFPRQGLRQGKPLSLEAHGPGGDRPKKPRRYGVMEMRSPCYSFRPAHHALQVIVVKAAMGRRGGFGTRQCQELCEPSWKGLWLDL</sequence>
<feature type="compositionally biased region" description="Pro residues" evidence="1">
    <location>
        <begin position="100"/>
        <end position="111"/>
    </location>
</feature>
<name>M8ARW1_AEGTA</name>
<accession>M8ARW1</accession>
<protein>
    <submittedName>
        <fullName evidence="2">Uncharacterized protein</fullName>
    </submittedName>
</protein>
<feature type="compositionally biased region" description="Basic and acidic residues" evidence="1">
    <location>
        <begin position="114"/>
        <end position="126"/>
    </location>
</feature>
<feature type="compositionally biased region" description="Basic residues" evidence="1">
    <location>
        <begin position="134"/>
        <end position="150"/>
    </location>
</feature>
<reference evidence="2" key="1">
    <citation type="submission" date="2015-06" db="UniProtKB">
        <authorList>
            <consortium name="EnsemblPlants"/>
        </authorList>
    </citation>
    <scope>IDENTIFICATION</scope>
</reference>
<dbReference type="AlphaFoldDB" id="M8ARW1"/>